<dbReference type="STRING" id="29655.A0A0K9PIM1"/>
<dbReference type="SUPFAM" id="SSF52540">
    <property type="entry name" value="P-loop containing nucleoside triphosphate hydrolases"/>
    <property type="match status" value="1"/>
</dbReference>
<gene>
    <name evidence="2" type="ORF">ZOSMA_226G00200</name>
</gene>
<name>A0A0K9PIM1_ZOSMR</name>
<dbReference type="Proteomes" id="UP000036987">
    <property type="component" value="Unassembled WGS sequence"/>
</dbReference>
<dbReference type="OrthoDB" id="6362633at2759"/>
<feature type="domain" description="Phosphoribulokinase/uridine kinase" evidence="1">
    <location>
        <begin position="109"/>
        <end position="311"/>
    </location>
</feature>
<dbReference type="GO" id="GO:0005524">
    <property type="term" value="F:ATP binding"/>
    <property type="evidence" value="ECO:0007669"/>
    <property type="project" value="InterPro"/>
</dbReference>
<reference evidence="3" key="1">
    <citation type="journal article" date="2016" name="Nature">
        <title>The genome of the seagrass Zostera marina reveals angiosperm adaptation to the sea.</title>
        <authorList>
            <person name="Olsen J.L."/>
            <person name="Rouze P."/>
            <person name="Verhelst B."/>
            <person name="Lin Y.-C."/>
            <person name="Bayer T."/>
            <person name="Collen J."/>
            <person name="Dattolo E."/>
            <person name="De Paoli E."/>
            <person name="Dittami S."/>
            <person name="Maumus F."/>
            <person name="Michel G."/>
            <person name="Kersting A."/>
            <person name="Lauritano C."/>
            <person name="Lohaus R."/>
            <person name="Toepel M."/>
            <person name="Tonon T."/>
            <person name="Vanneste K."/>
            <person name="Amirebrahimi M."/>
            <person name="Brakel J."/>
            <person name="Bostroem C."/>
            <person name="Chovatia M."/>
            <person name="Grimwood J."/>
            <person name="Jenkins J.W."/>
            <person name="Jueterbock A."/>
            <person name="Mraz A."/>
            <person name="Stam W.T."/>
            <person name="Tice H."/>
            <person name="Bornberg-Bauer E."/>
            <person name="Green P.J."/>
            <person name="Pearson G.A."/>
            <person name="Procaccini G."/>
            <person name="Duarte C.M."/>
            <person name="Schmutz J."/>
            <person name="Reusch T.B.H."/>
            <person name="Van de Peer Y."/>
        </authorList>
    </citation>
    <scope>NUCLEOTIDE SEQUENCE [LARGE SCALE GENOMIC DNA]</scope>
    <source>
        <strain evidence="3">cv. Finnish</strain>
    </source>
</reference>
<dbReference type="PANTHER" id="PTHR10285">
    <property type="entry name" value="URIDINE KINASE"/>
    <property type="match status" value="1"/>
</dbReference>
<dbReference type="Gene3D" id="3.40.50.300">
    <property type="entry name" value="P-loop containing nucleotide triphosphate hydrolases"/>
    <property type="match status" value="3"/>
</dbReference>
<organism evidence="2 3">
    <name type="scientific">Zostera marina</name>
    <name type="common">Eelgrass</name>
    <dbReference type="NCBI Taxonomy" id="29655"/>
    <lineage>
        <taxon>Eukaryota</taxon>
        <taxon>Viridiplantae</taxon>
        <taxon>Streptophyta</taxon>
        <taxon>Embryophyta</taxon>
        <taxon>Tracheophyta</taxon>
        <taxon>Spermatophyta</taxon>
        <taxon>Magnoliopsida</taxon>
        <taxon>Liliopsida</taxon>
        <taxon>Zosteraceae</taxon>
        <taxon>Zostera</taxon>
    </lineage>
</organism>
<comment type="caution">
    <text evidence="2">The sequence shown here is derived from an EMBL/GenBank/DDBJ whole genome shotgun (WGS) entry which is preliminary data.</text>
</comment>
<dbReference type="EMBL" id="LFYR01000804">
    <property type="protein sequence ID" value="KMZ68918.1"/>
    <property type="molecule type" value="Genomic_DNA"/>
</dbReference>
<dbReference type="OMA" id="IYAPAFH"/>
<accession>A0A0K9PIM1</accession>
<sequence>MNISSLLPTSGVVSCRNYSEPSTNRAICNVSRCHFPMFGCTSEKIAKLTCQSSHIDSKRSSWVLSSHSNLPFGNRILEASSIEEIYDTLTDHLLQTLENNWDDSNGKYIIGLSGPPGSGKSTLAMEVIRKLNMVMSEKDSRKDFSDNIDDFAIVVPMDGFHLYRSQLDAMEDSTEAYARRGAPWTFDPALLLKRLQILKNEGTASFPSFDHGVGDPVEDDIFVSQRHKVVIIEGNYLLLEDDIWNDISSIFNEKWFIEIDIHKSMQRVLKRHISTGKPPDTAKWRIDYNDRPNAELIMKSKVNADLVIQSVDRPV</sequence>
<dbReference type="InterPro" id="IPR006083">
    <property type="entry name" value="PRK/URK"/>
</dbReference>
<dbReference type="GO" id="GO:0016301">
    <property type="term" value="F:kinase activity"/>
    <property type="evidence" value="ECO:0007669"/>
    <property type="project" value="UniProtKB-KW"/>
</dbReference>
<evidence type="ECO:0000259" key="1">
    <source>
        <dbReference type="Pfam" id="PF00485"/>
    </source>
</evidence>
<proteinExistence type="predicted"/>
<keyword evidence="2" id="KW-0808">Transferase</keyword>
<dbReference type="InterPro" id="IPR027417">
    <property type="entry name" value="P-loop_NTPase"/>
</dbReference>
<dbReference type="GO" id="GO:0005737">
    <property type="term" value="C:cytoplasm"/>
    <property type="evidence" value="ECO:0000318"/>
    <property type="project" value="GO_Central"/>
</dbReference>
<keyword evidence="3" id="KW-1185">Reference proteome</keyword>
<evidence type="ECO:0000313" key="2">
    <source>
        <dbReference type="EMBL" id="KMZ68918.1"/>
    </source>
</evidence>
<keyword evidence="2" id="KW-0418">Kinase</keyword>
<dbReference type="Pfam" id="PF00485">
    <property type="entry name" value="PRK"/>
    <property type="match status" value="1"/>
</dbReference>
<protein>
    <submittedName>
        <fullName evidence="2">Uridine kinase-like 3</fullName>
    </submittedName>
</protein>
<evidence type="ECO:0000313" key="3">
    <source>
        <dbReference type="Proteomes" id="UP000036987"/>
    </source>
</evidence>
<dbReference type="AlphaFoldDB" id="A0A0K9PIM1"/>